<feature type="binding site" evidence="7">
    <location>
        <begin position="56"/>
        <end position="58"/>
    </location>
    <ligand>
        <name>4-CDP-2-C-methyl-D-erythritol 2-phosphate</name>
        <dbReference type="ChEBI" id="CHEBI:57919"/>
    </ligand>
</feature>
<dbReference type="FunFam" id="3.30.1330.50:FF:000003">
    <property type="entry name" value="2-C-methyl-D-erythritol 2,4-cyclodiphosphate synthase"/>
    <property type="match status" value="1"/>
</dbReference>
<keyword evidence="4 7" id="KW-0479">Metal-binding</keyword>
<dbReference type="HAMAP" id="MF_00107">
    <property type="entry name" value="IspF"/>
    <property type="match status" value="1"/>
</dbReference>
<dbReference type="InterPro" id="IPR003526">
    <property type="entry name" value="MECDP_synthase"/>
</dbReference>
<name>G0GDS3_WINT7</name>
<comment type="subunit">
    <text evidence="7">Homotrimer.</text>
</comment>
<evidence type="ECO:0000256" key="7">
    <source>
        <dbReference type="HAMAP-Rule" id="MF_00107"/>
    </source>
</evidence>
<dbReference type="GO" id="GO:0046872">
    <property type="term" value="F:metal ion binding"/>
    <property type="evidence" value="ECO:0007669"/>
    <property type="project" value="UniProtKB-KW"/>
</dbReference>
<dbReference type="PANTHER" id="PTHR43181">
    <property type="entry name" value="2-C-METHYL-D-ERYTHRITOL 2,4-CYCLODIPHOSPHATE SYNTHASE, CHLOROPLASTIC"/>
    <property type="match status" value="1"/>
</dbReference>
<dbReference type="GO" id="GO:0019288">
    <property type="term" value="P:isopentenyl diphosphate biosynthetic process, methylerythritol 4-phosphate pathway"/>
    <property type="evidence" value="ECO:0007669"/>
    <property type="project" value="UniProtKB-UniRule"/>
</dbReference>
<comment type="caution">
    <text evidence="7">Lacks conserved residue(s) required for the propagation of feature annotation.</text>
</comment>
<comment type="pathway">
    <text evidence="2 7">Isoprenoid biosynthesis; isopentenyl diphosphate biosynthesis via DXP pathway; isopentenyl diphosphate from 1-deoxy-D-xylulose 5-phosphate: step 4/6.</text>
</comment>
<evidence type="ECO:0000259" key="9">
    <source>
        <dbReference type="Pfam" id="PF02542"/>
    </source>
</evidence>
<feature type="domain" description="2-C-methyl-D-erythritol 2,4-cyclodiphosphate synthase" evidence="9">
    <location>
        <begin position="1"/>
        <end position="154"/>
    </location>
</feature>
<evidence type="ECO:0000256" key="4">
    <source>
        <dbReference type="ARBA" id="ARBA00022723"/>
    </source>
</evidence>
<accession>G0GDS3</accession>
<comment type="similarity">
    <text evidence="7 8">Belongs to the IspF family.</text>
</comment>
<feature type="binding site" evidence="7">
    <location>
        <position position="142"/>
    </location>
    <ligand>
        <name>4-CDP-2-C-methyl-D-erythritol 2-phosphate</name>
        <dbReference type="ChEBI" id="CHEBI:57919"/>
    </ligand>
</feature>
<comment type="function">
    <text evidence="7">Involved in the biosynthesis of isopentenyl diphosphate (IPP) and dimethylallyl diphosphate (DMAPP), two major building blocks of isoprenoid compounds. Catalyzes the conversion of 4-diphosphocytidyl-2-C-methyl-D-erythritol 2-phosphate (CDP-ME2P) to 2-C-methyl-D-erythritol 2,4-cyclodiphosphate (ME-CPP) with a corresponding release of cytidine 5-monophosphate (CMP).</text>
</comment>
<evidence type="ECO:0000256" key="8">
    <source>
        <dbReference type="RuleBase" id="RU004395"/>
    </source>
</evidence>
<dbReference type="HOGENOM" id="CLU_084630_2_0_12"/>
<dbReference type="STRING" id="869211.Spith_1945"/>
<reference evidence="10 11" key="1">
    <citation type="submission" date="2011-06" db="EMBL/GenBank/DDBJ databases">
        <title>The complete genome of Spirochaeta thermophila DSM 6578.</title>
        <authorList>
            <consortium name="US DOE Joint Genome Institute (JGI-PGF)"/>
            <person name="Lucas S."/>
            <person name="Lapidus A."/>
            <person name="Bruce D."/>
            <person name="Goodwin L."/>
            <person name="Pitluck S."/>
            <person name="Peters L."/>
            <person name="Kyrpides N."/>
            <person name="Mavromatis K."/>
            <person name="Ivanova N."/>
            <person name="Mikailova N."/>
            <person name="Pagani I."/>
            <person name="Chertkov O."/>
            <person name="Detter J.C."/>
            <person name="Tapia R."/>
            <person name="Han C."/>
            <person name="Land M."/>
            <person name="Hauser L."/>
            <person name="Markowitz V."/>
            <person name="Cheng J.-F."/>
            <person name="Hugenholtz P."/>
            <person name="Woyke T."/>
            <person name="Wu D."/>
            <person name="Spring S."/>
            <person name="Merkhoffer B."/>
            <person name="Schneider S."/>
            <person name="Klenk H.-P."/>
            <person name="Eisen J.A."/>
        </authorList>
    </citation>
    <scope>NUCLEOTIDE SEQUENCE [LARGE SCALE GENOMIC DNA]</scope>
    <source>
        <strain evidence="11">ATCC 700085 / DSM 6578 / Z-1203</strain>
    </source>
</reference>
<dbReference type="SUPFAM" id="SSF69765">
    <property type="entry name" value="IpsF-like"/>
    <property type="match status" value="1"/>
</dbReference>
<dbReference type="Pfam" id="PF02542">
    <property type="entry name" value="YgbB"/>
    <property type="match status" value="1"/>
</dbReference>
<dbReference type="AlphaFoldDB" id="G0GDS3"/>
<dbReference type="GO" id="GO:0008685">
    <property type="term" value="F:2-C-methyl-D-erythritol 2,4-cyclodiphosphate synthase activity"/>
    <property type="evidence" value="ECO:0007669"/>
    <property type="project" value="UniProtKB-UniRule"/>
</dbReference>
<evidence type="ECO:0000256" key="6">
    <source>
        <dbReference type="ARBA" id="ARBA00023239"/>
    </source>
</evidence>
<keyword evidence="6 7" id="KW-0456">Lyase</keyword>
<dbReference type="NCBIfam" id="TIGR00151">
    <property type="entry name" value="ispF"/>
    <property type="match status" value="1"/>
</dbReference>
<dbReference type="RefSeq" id="WP_014625526.1">
    <property type="nucleotide sequence ID" value="NC_017583.1"/>
</dbReference>
<dbReference type="UniPathway" id="UPA00056">
    <property type="reaction ID" value="UER00095"/>
</dbReference>
<evidence type="ECO:0000256" key="3">
    <source>
        <dbReference type="ARBA" id="ARBA00012579"/>
    </source>
</evidence>
<organism evidence="10 11">
    <name type="scientific">Winmispira thermophila (strain ATCC 700085 / DSM 6578 / Z-1203)</name>
    <name type="common">Spirochaeta thermophila</name>
    <dbReference type="NCBI Taxonomy" id="869211"/>
    <lineage>
        <taxon>Bacteria</taxon>
        <taxon>Pseudomonadati</taxon>
        <taxon>Spirochaetota</taxon>
        <taxon>Spirochaetia</taxon>
        <taxon>Winmispirales</taxon>
        <taxon>Winmispiraceae</taxon>
        <taxon>Winmispira</taxon>
    </lineage>
</organism>
<evidence type="ECO:0000256" key="1">
    <source>
        <dbReference type="ARBA" id="ARBA00000200"/>
    </source>
</evidence>
<dbReference type="Gene3D" id="3.30.1330.50">
    <property type="entry name" value="2-C-methyl-D-erythritol 2,4-cyclodiphosphate synthase"/>
    <property type="match status" value="1"/>
</dbReference>
<dbReference type="EMBL" id="CP002903">
    <property type="protein sequence ID" value="AEJ62203.1"/>
    <property type="molecule type" value="Genomic_DNA"/>
</dbReference>
<dbReference type="CDD" id="cd00554">
    <property type="entry name" value="MECDP_synthase"/>
    <property type="match status" value="1"/>
</dbReference>
<keyword evidence="11" id="KW-1185">Reference proteome</keyword>
<dbReference type="PANTHER" id="PTHR43181:SF1">
    <property type="entry name" value="2-C-METHYL-D-ERYTHRITOL 2,4-CYCLODIPHOSPHATE SYNTHASE, CHLOROPLASTIC"/>
    <property type="match status" value="1"/>
</dbReference>
<dbReference type="PROSITE" id="PS01350">
    <property type="entry name" value="ISPF"/>
    <property type="match status" value="1"/>
</dbReference>
<evidence type="ECO:0000256" key="2">
    <source>
        <dbReference type="ARBA" id="ARBA00004709"/>
    </source>
</evidence>
<comment type="cofactor">
    <cofactor evidence="7">
        <name>a divalent metal cation</name>
        <dbReference type="ChEBI" id="CHEBI:60240"/>
    </cofactor>
    <text evidence="7">Binds 1 divalent metal cation per subunit.</text>
</comment>
<proteinExistence type="inferred from homology"/>
<dbReference type="EC" id="4.6.1.12" evidence="3 7"/>
<sequence>MRIGMGYDSHRLKKGRPLMLGGVQIPSPRGEAGHSDGDVLLHAITDAIYGALAEGDIGTHFPPSDPRHKDKPSRFFLSHALDLMESRGLRITNLDCTVILERPRLAPHREAIRASLSALLSLPPDAVSIKAKTKEGLDAAGRGKAIEAFAVLLLEERV</sequence>
<dbReference type="InterPro" id="IPR036571">
    <property type="entry name" value="MECDP_synthase_sf"/>
</dbReference>
<dbReference type="Proteomes" id="UP000007254">
    <property type="component" value="Chromosome"/>
</dbReference>
<feature type="binding site" evidence="7">
    <location>
        <begin position="34"/>
        <end position="35"/>
    </location>
    <ligand>
        <name>4-CDP-2-C-methyl-D-erythritol 2-phosphate</name>
        <dbReference type="ChEBI" id="CHEBI:57919"/>
    </ligand>
</feature>
<protein>
    <recommendedName>
        <fullName evidence="3 7">2-C-methyl-D-erythritol 2,4-cyclodiphosphate synthase</fullName>
        <shortName evidence="7">MECDP-synthase</shortName>
        <shortName evidence="7">MECPP-synthase</shortName>
        <shortName evidence="7">MECPS</shortName>
        <ecNumber evidence="3 7">4.6.1.12</ecNumber>
    </recommendedName>
</protein>
<gene>
    <name evidence="7" type="primary">ispF</name>
    <name evidence="10" type="ordered locus">Spith_1945</name>
</gene>
<feature type="site" description="Transition state stabilizer" evidence="7">
    <location>
        <position position="133"/>
    </location>
</feature>
<comment type="catalytic activity">
    <reaction evidence="1 7 8">
        <text>4-CDP-2-C-methyl-D-erythritol 2-phosphate = 2-C-methyl-D-erythritol 2,4-cyclic diphosphate + CMP</text>
        <dbReference type="Rhea" id="RHEA:23864"/>
        <dbReference type="ChEBI" id="CHEBI:57919"/>
        <dbReference type="ChEBI" id="CHEBI:58483"/>
        <dbReference type="ChEBI" id="CHEBI:60377"/>
        <dbReference type="EC" id="4.6.1.12"/>
    </reaction>
</comment>
<dbReference type="GO" id="GO:0016114">
    <property type="term" value="P:terpenoid biosynthetic process"/>
    <property type="evidence" value="ECO:0007669"/>
    <property type="project" value="InterPro"/>
</dbReference>
<feature type="binding site" evidence="7">
    <location>
        <position position="42"/>
    </location>
    <ligand>
        <name>a divalent metal cation</name>
        <dbReference type="ChEBI" id="CHEBI:60240"/>
    </ligand>
</feature>
<feature type="binding site" evidence="7">
    <location>
        <position position="10"/>
    </location>
    <ligand>
        <name>a divalent metal cation</name>
        <dbReference type="ChEBI" id="CHEBI:60240"/>
    </ligand>
</feature>
<evidence type="ECO:0000313" key="11">
    <source>
        <dbReference type="Proteomes" id="UP000007254"/>
    </source>
</evidence>
<dbReference type="InterPro" id="IPR020555">
    <property type="entry name" value="MECDP_synthase_CS"/>
</dbReference>
<evidence type="ECO:0000256" key="5">
    <source>
        <dbReference type="ARBA" id="ARBA00023229"/>
    </source>
</evidence>
<feature type="site" description="Transition state stabilizer" evidence="7">
    <location>
        <position position="34"/>
    </location>
</feature>
<feature type="binding site" evidence="7">
    <location>
        <position position="8"/>
    </location>
    <ligand>
        <name>a divalent metal cation</name>
        <dbReference type="ChEBI" id="CHEBI:60240"/>
    </ligand>
</feature>
<dbReference type="OrthoDB" id="9804336at2"/>
<keyword evidence="5 7" id="KW-0414">Isoprene biosynthesis</keyword>
<evidence type="ECO:0000313" key="10">
    <source>
        <dbReference type="EMBL" id="AEJ62203.1"/>
    </source>
</evidence>
<dbReference type="KEGG" id="stq:Spith_1945"/>
<feature type="binding site" evidence="7">
    <location>
        <begin position="8"/>
        <end position="10"/>
    </location>
    <ligand>
        <name>4-CDP-2-C-methyl-D-erythritol 2-phosphate</name>
        <dbReference type="ChEBI" id="CHEBI:57919"/>
    </ligand>
</feature>